<dbReference type="NCBIfam" id="TIGR00431">
    <property type="entry name" value="TruB"/>
    <property type="match status" value="1"/>
</dbReference>
<evidence type="ECO:0000256" key="3">
    <source>
        <dbReference type="ARBA" id="ARBA00012787"/>
    </source>
</evidence>
<evidence type="ECO:0000256" key="5">
    <source>
        <dbReference type="ARBA" id="ARBA00023235"/>
    </source>
</evidence>
<protein>
    <recommendedName>
        <fullName evidence="3">tRNA pseudouridine(55) synthase</fullName>
        <ecNumber evidence="3">5.4.99.25</ecNumber>
    </recommendedName>
</protein>
<evidence type="ECO:0000256" key="2">
    <source>
        <dbReference type="ARBA" id="ARBA00008999"/>
    </source>
</evidence>
<evidence type="ECO:0000256" key="4">
    <source>
        <dbReference type="ARBA" id="ARBA00022694"/>
    </source>
</evidence>
<dbReference type="InterPro" id="IPR002501">
    <property type="entry name" value="PsdUridine_synth_N"/>
</dbReference>
<dbReference type="OrthoDB" id="9995526at2759"/>
<dbReference type="SUPFAM" id="SSF55120">
    <property type="entry name" value="Pseudouridine synthase"/>
    <property type="match status" value="1"/>
</dbReference>
<comment type="similarity">
    <text evidence="2">Belongs to the pseudouridine synthase TruB family.</text>
</comment>
<dbReference type="GO" id="GO:0006400">
    <property type="term" value="P:tRNA modification"/>
    <property type="evidence" value="ECO:0007669"/>
    <property type="project" value="TreeGrafter"/>
</dbReference>
<dbReference type="EMBL" id="CAJVPI010000102">
    <property type="protein sequence ID" value="CAG8480422.1"/>
    <property type="molecule type" value="Genomic_DNA"/>
</dbReference>
<sequence length="291" mass="32505">MANKIQVHGLFATNKPRGMTCTQVLALINKAARAYAAATKIEITRRKVIKLGHGGTLDPMASGVLVVGVNNGTKELQRFFKCDKTYEATAMFGFQTDTLDAEGRVTDVKPVYNGVQEKLQAILPKFIGVMKQIPPIYSALRMDGTRLYEYARNNVELPRPIESRDVRIDRLELLDFTTQHNYKPPIQNHADAMSDESKATMSTSSNASPYPIFKLRVQCGGGTYIRSLIRDIATELDTAAHLVDLVRTRQAEFILGENTTKFEDLVEFENICKAINERVGFIRQDSADSKV</sequence>
<dbReference type="Gene3D" id="3.30.2350.10">
    <property type="entry name" value="Pseudouridine synthase"/>
    <property type="match status" value="1"/>
</dbReference>
<name>A0A9N8W7X8_9GLOM</name>
<dbReference type="GO" id="GO:1990481">
    <property type="term" value="P:mRNA pseudouridine synthesis"/>
    <property type="evidence" value="ECO:0007669"/>
    <property type="project" value="TreeGrafter"/>
</dbReference>
<dbReference type="PANTHER" id="PTHR13767:SF2">
    <property type="entry name" value="PSEUDOURIDYLATE SYNTHASE TRUB1"/>
    <property type="match status" value="1"/>
</dbReference>
<dbReference type="Proteomes" id="UP000789739">
    <property type="component" value="Unassembled WGS sequence"/>
</dbReference>
<dbReference type="AlphaFoldDB" id="A0A9N8W7X8"/>
<feature type="domain" description="Pseudouridine synthase II N-terminal" evidence="6">
    <location>
        <begin position="47"/>
        <end position="179"/>
    </location>
</feature>
<keyword evidence="8" id="KW-1185">Reference proteome</keyword>
<comment type="caution">
    <text evidence="7">The sequence shown here is derived from an EMBL/GenBank/DDBJ whole genome shotgun (WGS) entry which is preliminary data.</text>
</comment>
<dbReference type="HAMAP" id="MF_01080">
    <property type="entry name" value="TruB_bact"/>
    <property type="match status" value="1"/>
</dbReference>
<evidence type="ECO:0000256" key="1">
    <source>
        <dbReference type="ARBA" id="ARBA00001166"/>
    </source>
</evidence>
<evidence type="ECO:0000259" key="6">
    <source>
        <dbReference type="Pfam" id="PF01509"/>
    </source>
</evidence>
<evidence type="ECO:0000313" key="8">
    <source>
        <dbReference type="Proteomes" id="UP000789739"/>
    </source>
</evidence>
<reference evidence="7" key="1">
    <citation type="submission" date="2021-06" db="EMBL/GenBank/DDBJ databases">
        <authorList>
            <person name="Kallberg Y."/>
            <person name="Tangrot J."/>
            <person name="Rosling A."/>
        </authorList>
    </citation>
    <scope>NUCLEOTIDE SEQUENCE</scope>
    <source>
        <strain evidence="7">BR232B</strain>
    </source>
</reference>
<dbReference type="InterPro" id="IPR014780">
    <property type="entry name" value="tRNA_psdUridine_synth_TruB"/>
</dbReference>
<dbReference type="GO" id="GO:0003723">
    <property type="term" value="F:RNA binding"/>
    <property type="evidence" value="ECO:0007669"/>
    <property type="project" value="InterPro"/>
</dbReference>
<dbReference type="Pfam" id="PF01509">
    <property type="entry name" value="TruB_N"/>
    <property type="match status" value="1"/>
</dbReference>
<keyword evidence="5" id="KW-0413">Isomerase</keyword>
<keyword evidence="4" id="KW-0819">tRNA processing</keyword>
<dbReference type="InterPro" id="IPR020103">
    <property type="entry name" value="PsdUridine_synth_cat_dom_sf"/>
</dbReference>
<dbReference type="PANTHER" id="PTHR13767">
    <property type="entry name" value="TRNA-PSEUDOURIDINE SYNTHASE"/>
    <property type="match status" value="1"/>
</dbReference>
<accession>A0A9N8W7X8</accession>
<organism evidence="7 8">
    <name type="scientific">Paraglomus brasilianum</name>
    <dbReference type="NCBI Taxonomy" id="144538"/>
    <lineage>
        <taxon>Eukaryota</taxon>
        <taxon>Fungi</taxon>
        <taxon>Fungi incertae sedis</taxon>
        <taxon>Mucoromycota</taxon>
        <taxon>Glomeromycotina</taxon>
        <taxon>Glomeromycetes</taxon>
        <taxon>Paraglomerales</taxon>
        <taxon>Paraglomeraceae</taxon>
        <taxon>Paraglomus</taxon>
    </lineage>
</organism>
<dbReference type="GO" id="GO:0005634">
    <property type="term" value="C:nucleus"/>
    <property type="evidence" value="ECO:0007669"/>
    <property type="project" value="TreeGrafter"/>
</dbReference>
<dbReference type="EC" id="5.4.99.25" evidence="3"/>
<proteinExistence type="inferred from homology"/>
<comment type="catalytic activity">
    <reaction evidence="1">
        <text>a uridine in mRNA = a pseudouridine in mRNA</text>
        <dbReference type="Rhea" id="RHEA:56644"/>
        <dbReference type="Rhea" id="RHEA-COMP:14658"/>
        <dbReference type="Rhea" id="RHEA-COMP:14659"/>
        <dbReference type="ChEBI" id="CHEBI:65314"/>
        <dbReference type="ChEBI" id="CHEBI:65315"/>
    </reaction>
</comment>
<evidence type="ECO:0000313" key="7">
    <source>
        <dbReference type="EMBL" id="CAG8480422.1"/>
    </source>
</evidence>
<dbReference type="GO" id="GO:0160148">
    <property type="term" value="F:tRNA pseudouridine(55) synthase activity"/>
    <property type="evidence" value="ECO:0007669"/>
    <property type="project" value="UniProtKB-EC"/>
</dbReference>
<gene>
    <name evidence="7" type="ORF">PBRASI_LOCUS1547</name>
</gene>